<sequence>MILPEDTDKEAVERAWQEEDRLRRHQSSPRPESILSYHSTTTPHRNGDLPLPPPPYYNPNPFHATVSAFSTEDVADSANVGFTRRRNRTVSRPSSVTGSFSPSLDEAEGQSQDPFSVSHLQPRPRSRGGNHRVYGGGDEIMMVQVGGSAHRDEIGPSLSSTGFSTGAVLSSEEHPVFFDRRGSDREDAILSPSTETQSARGARGTRKGKQRNREWAIEPDIYARKTVVAWTGSVSDLSRWVSDHTEALTMSFRRRKWKRWNKKKWAMFWIIVVLLVGSLVGGIFGGLDIANNSKPPKIRMPGPDGSRVVVPWESSASLAFDPLKDGAPAEDGVASHCNAFVELSENDTLRGVSFSPSGLNQSIVSYSLNQNASSIFIHTQGDASTGMIQIVGSDDRRLMDAGAVLPGKIRVDVIMRTAYNETKALVCKMDRANGGQGVGVYTPAKTKSSVDVTVAPDPNLSFVIIVRLPYIASSQDLETIREFAVVTDQMSVRFGEMTNIATFKNVTVDLGRGLISANYLAAEDISLKTRTSSIMGTFNISRSLNVNTTSGGLSSRVILHNPLLKADPYVNDTATYLPSSGDQSHLDLFRRNSRPIVERRHEFHPPSQDAGWKDNATSSDPSAETGSSATVFSSDSLSRFLDPDTAPVTAIKVRAMTTNGPLSIRYLYQAPGVVLDSSVQTRNGEARTQMHPAFQGTFLVRSVNGDLRMEQNYNGTVEMDDPWNLSRTKLVLFSQGSNGELGGWNDSSLELDDDAKSVYGNMRGGMAYNTAEGSWDVSGSTLWLTPLELSKSGNITETVLELASACPSNITTIVDSLCSGASAVRRSRSVTQTSWGGAELSFETKVKTTSPSVTRQGGEQAAHDASGNGSDGNYDRIVRSIVIAKERGATLRVGPELEIPGYGCLDHFLEGDTILHSWEILAKILSNPDCRDIVCDVGMPMTHKNNNFNCRVIIYNGKILLIRPKMWMANDGNYRELRHFAPWHKHRQVEDHSLPKIIRDVTGQTMVPFGDAVIATEDTVIGVELCEELFTPASPHTLMGLDGVEIFTNSSASHHELRKLHTRIDLILEATQKLGGIYLYANQQGCDGDRLYYDGAALIAFNGKIVAQGSQFSLNDVEVVSATLDLQAVRAHRTYSSRRMQSVQAETYSRIVVEGVRLDAGLGDDSGRHESYHQTEPFYHTPEEEVALGPACWLWDYLRRSRMSGYFLPLSGGIDSCATACIIHSMCRLVVKTAQQGDQQVIADARRIAQEEEGSSYIPSDPREFANRIFHTCYMGTENSSPATRKRAKDLAEALGSYHVDLNMDVLVTAVRELFSMVLGFKPKYKVHGGSAAENLALQNIQARLRMVLAYMFAQLLPWTRGKYGGLLVLGSANVDESLRGYYTKYDCSAADVNPIGGVSKTDLKKFIKFAQINFELPILADFLDAVPTAELEPISDTYVQSDEADMGMTYDELCVFGRLRKVEKCGPYSMYTKLLQEWGDHYSPIQIADKLKLFYTEYARNRHKMTTLTPSVHMEAYSPDDNRFDLRPFLYPTQFPFQYKKIDALAAKLQEQYERAAPSEKAKVD</sequence>
<dbReference type="Proteomes" id="UP001234202">
    <property type="component" value="Unassembled WGS sequence"/>
</dbReference>
<organism evidence="1 2">
    <name type="scientific">Naganishia onofrii</name>
    <dbReference type="NCBI Taxonomy" id="1851511"/>
    <lineage>
        <taxon>Eukaryota</taxon>
        <taxon>Fungi</taxon>
        <taxon>Dikarya</taxon>
        <taxon>Basidiomycota</taxon>
        <taxon>Agaricomycotina</taxon>
        <taxon>Tremellomycetes</taxon>
        <taxon>Filobasidiales</taxon>
        <taxon>Filobasidiaceae</taxon>
        <taxon>Naganishia</taxon>
    </lineage>
</organism>
<gene>
    <name evidence="1" type="ORF">QFC24_002294</name>
</gene>
<reference evidence="1" key="1">
    <citation type="submission" date="2023-04" db="EMBL/GenBank/DDBJ databases">
        <title>Draft Genome sequencing of Naganishia species isolated from polar environments using Oxford Nanopore Technology.</title>
        <authorList>
            <person name="Leo P."/>
            <person name="Venkateswaran K."/>
        </authorList>
    </citation>
    <scope>NUCLEOTIDE SEQUENCE</scope>
    <source>
        <strain evidence="1">DBVPG 5303</strain>
    </source>
</reference>
<dbReference type="EMBL" id="JASBWV010000006">
    <property type="protein sequence ID" value="KAJ9126022.1"/>
    <property type="molecule type" value="Genomic_DNA"/>
</dbReference>
<comment type="caution">
    <text evidence="1">The sequence shown here is derived from an EMBL/GenBank/DDBJ whole genome shotgun (WGS) entry which is preliminary data.</text>
</comment>
<name>A0ACC2XPX1_9TREE</name>
<keyword evidence="2" id="KW-1185">Reference proteome</keyword>
<evidence type="ECO:0000313" key="2">
    <source>
        <dbReference type="Proteomes" id="UP001234202"/>
    </source>
</evidence>
<proteinExistence type="predicted"/>
<evidence type="ECO:0000313" key="1">
    <source>
        <dbReference type="EMBL" id="KAJ9126022.1"/>
    </source>
</evidence>
<protein>
    <submittedName>
        <fullName evidence="1">Uncharacterized protein</fullName>
    </submittedName>
</protein>
<accession>A0ACC2XPX1</accession>